<dbReference type="PROSITE" id="PS00211">
    <property type="entry name" value="ABC_TRANSPORTER_1"/>
    <property type="match status" value="1"/>
</dbReference>
<dbReference type="AlphaFoldDB" id="A0A9D2HBI1"/>
<dbReference type="InterPro" id="IPR027417">
    <property type="entry name" value="P-loop_NTPase"/>
</dbReference>
<reference evidence="6" key="2">
    <citation type="submission" date="2021-04" db="EMBL/GenBank/DDBJ databases">
        <authorList>
            <person name="Gilroy R."/>
        </authorList>
    </citation>
    <scope>NUCLEOTIDE SEQUENCE</scope>
    <source>
        <strain evidence="6">ChiSjej2B20-11307</strain>
    </source>
</reference>
<dbReference type="EMBL" id="DXAK01000033">
    <property type="protein sequence ID" value="HJA06755.1"/>
    <property type="molecule type" value="Genomic_DNA"/>
</dbReference>
<dbReference type="PROSITE" id="PS50893">
    <property type="entry name" value="ABC_TRANSPORTER_2"/>
    <property type="match status" value="1"/>
</dbReference>
<evidence type="ECO:0000256" key="2">
    <source>
        <dbReference type="ARBA" id="ARBA00022741"/>
    </source>
</evidence>
<evidence type="ECO:0000256" key="4">
    <source>
        <dbReference type="SAM" id="MobiDB-lite"/>
    </source>
</evidence>
<dbReference type="GO" id="GO:0005886">
    <property type="term" value="C:plasma membrane"/>
    <property type="evidence" value="ECO:0007669"/>
    <property type="project" value="TreeGrafter"/>
</dbReference>
<dbReference type="PANTHER" id="PTHR24220">
    <property type="entry name" value="IMPORT ATP-BINDING PROTEIN"/>
    <property type="match status" value="1"/>
</dbReference>
<dbReference type="CDD" id="cd03255">
    <property type="entry name" value="ABC_MJ0796_LolCDE_FtsE"/>
    <property type="match status" value="1"/>
</dbReference>
<comment type="caution">
    <text evidence="6">The sequence shown here is derived from an EMBL/GenBank/DDBJ whole genome shotgun (WGS) entry which is preliminary data.</text>
</comment>
<dbReference type="InterPro" id="IPR015854">
    <property type="entry name" value="ABC_transpr_LolD-like"/>
</dbReference>
<keyword evidence="3 6" id="KW-0067">ATP-binding</keyword>
<keyword evidence="2" id="KW-0547">Nucleotide-binding</keyword>
<dbReference type="SUPFAM" id="SSF52540">
    <property type="entry name" value="P-loop containing nucleoside triphosphate hydrolases"/>
    <property type="match status" value="1"/>
</dbReference>
<gene>
    <name evidence="6" type="ORF">H9798_06360</name>
</gene>
<accession>A0A9D2HBI1</accession>
<feature type="region of interest" description="Disordered" evidence="4">
    <location>
        <begin position="228"/>
        <end position="253"/>
    </location>
</feature>
<dbReference type="GO" id="GO:0005524">
    <property type="term" value="F:ATP binding"/>
    <property type="evidence" value="ECO:0007669"/>
    <property type="project" value="UniProtKB-KW"/>
</dbReference>
<dbReference type="FunFam" id="3.40.50.300:FF:000032">
    <property type="entry name" value="Export ABC transporter ATP-binding protein"/>
    <property type="match status" value="1"/>
</dbReference>
<organism evidence="6 7">
    <name type="scientific">Candidatus Mediterraneibacter pullicola</name>
    <dbReference type="NCBI Taxonomy" id="2838682"/>
    <lineage>
        <taxon>Bacteria</taxon>
        <taxon>Bacillati</taxon>
        <taxon>Bacillota</taxon>
        <taxon>Clostridia</taxon>
        <taxon>Lachnospirales</taxon>
        <taxon>Lachnospiraceae</taxon>
        <taxon>Mediterraneibacter</taxon>
    </lineage>
</organism>
<dbReference type="InterPro" id="IPR003593">
    <property type="entry name" value="AAA+_ATPase"/>
</dbReference>
<dbReference type="Gene3D" id="3.40.50.300">
    <property type="entry name" value="P-loop containing nucleotide triphosphate hydrolases"/>
    <property type="match status" value="1"/>
</dbReference>
<dbReference type="GO" id="GO:0016887">
    <property type="term" value="F:ATP hydrolysis activity"/>
    <property type="evidence" value="ECO:0007669"/>
    <property type="project" value="InterPro"/>
</dbReference>
<name>A0A9D2HBI1_9FIRM</name>
<dbReference type="GO" id="GO:0022857">
    <property type="term" value="F:transmembrane transporter activity"/>
    <property type="evidence" value="ECO:0007669"/>
    <property type="project" value="TreeGrafter"/>
</dbReference>
<dbReference type="Pfam" id="PF00005">
    <property type="entry name" value="ABC_tran"/>
    <property type="match status" value="1"/>
</dbReference>
<sequence>MEPLIRVHDLHKIYNPGENEVRALDGVSLEIQRGEFIAIVGHSGSGKSTLMNMLGCLDVPTAGSYFLDGQDVSHLSDNQLSDIRNQKIGFIFQGFNLIPNLDALGNVELPLIYRGMGRRQRRKAAAEALERVGLKKRMRHKPGELSGGQQQRVAVARAVAAQPPIILADEPTGNLDSHSTLDIMNILKGLHQSGRTVIVITHDDDIARQADRVVRIMDGHIEADYLNRENHADKKRNTESEREDISHGIKKEQ</sequence>
<evidence type="ECO:0000259" key="5">
    <source>
        <dbReference type="PROSITE" id="PS50893"/>
    </source>
</evidence>
<dbReference type="PANTHER" id="PTHR24220:SF86">
    <property type="entry name" value="ABC TRANSPORTER ABCH.1"/>
    <property type="match status" value="1"/>
</dbReference>
<keyword evidence="1" id="KW-0813">Transport</keyword>
<dbReference type="Proteomes" id="UP000824223">
    <property type="component" value="Unassembled WGS sequence"/>
</dbReference>
<evidence type="ECO:0000256" key="3">
    <source>
        <dbReference type="ARBA" id="ARBA00022840"/>
    </source>
</evidence>
<protein>
    <submittedName>
        <fullName evidence="6">ABC transporter ATP-binding protein</fullName>
    </submittedName>
</protein>
<feature type="domain" description="ABC transporter" evidence="5">
    <location>
        <begin position="5"/>
        <end position="243"/>
    </location>
</feature>
<evidence type="ECO:0000313" key="6">
    <source>
        <dbReference type="EMBL" id="HJA06755.1"/>
    </source>
</evidence>
<evidence type="ECO:0000256" key="1">
    <source>
        <dbReference type="ARBA" id="ARBA00022448"/>
    </source>
</evidence>
<dbReference type="GO" id="GO:0098796">
    <property type="term" value="C:membrane protein complex"/>
    <property type="evidence" value="ECO:0007669"/>
    <property type="project" value="UniProtKB-ARBA"/>
</dbReference>
<dbReference type="InterPro" id="IPR003439">
    <property type="entry name" value="ABC_transporter-like_ATP-bd"/>
</dbReference>
<proteinExistence type="predicted"/>
<evidence type="ECO:0000313" key="7">
    <source>
        <dbReference type="Proteomes" id="UP000824223"/>
    </source>
</evidence>
<reference evidence="6" key="1">
    <citation type="journal article" date="2021" name="PeerJ">
        <title>Extensive microbial diversity within the chicken gut microbiome revealed by metagenomics and culture.</title>
        <authorList>
            <person name="Gilroy R."/>
            <person name="Ravi A."/>
            <person name="Getino M."/>
            <person name="Pursley I."/>
            <person name="Horton D.L."/>
            <person name="Alikhan N.F."/>
            <person name="Baker D."/>
            <person name="Gharbi K."/>
            <person name="Hall N."/>
            <person name="Watson M."/>
            <person name="Adriaenssens E.M."/>
            <person name="Foster-Nyarko E."/>
            <person name="Jarju S."/>
            <person name="Secka A."/>
            <person name="Antonio M."/>
            <person name="Oren A."/>
            <person name="Chaudhuri R.R."/>
            <person name="La Ragione R."/>
            <person name="Hildebrand F."/>
            <person name="Pallen M.J."/>
        </authorList>
    </citation>
    <scope>NUCLEOTIDE SEQUENCE</scope>
    <source>
        <strain evidence="6">ChiSjej2B20-11307</strain>
    </source>
</reference>
<dbReference type="SMART" id="SM00382">
    <property type="entry name" value="AAA"/>
    <property type="match status" value="1"/>
</dbReference>
<dbReference type="InterPro" id="IPR017911">
    <property type="entry name" value="MacB-like_ATP-bd"/>
</dbReference>
<dbReference type="InterPro" id="IPR017871">
    <property type="entry name" value="ABC_transporter-like_CS"/>
</dbReference>